<dbReference type="Gene3D" id="3.40.250.10">
    <property type="entry name" value="Rhodanese-like domain"/>
    <property type="match status" value="1"/>
</dbReference>
<dbReference type="AlphaFoldDB" id="A0A1G7JRX7"/>
<feature type="domain" description="Rhodanese" evidence="2">
    <location>
        <begin position="13"/>
        <end position="135"/>
    </location>
</feature>
<reference evidence="4" key="1">
    <citation type="submission" date="2016-10" db="EMBL/GenBank/DDBJ databases">
        <authorList>
            <person name="Varghese N."/>
            <person name="Submissions S."/>
        </authorList>
    </citation>
    <scope>NUCLEOTIDE SEQUENCE [LARGE SCALE GENOMIC DNA]</scope>
    <source>
        <strain evidence="4">DSM 10146</strain>
    </source>
</reference>
<dbReference type="SMART" id="SM00450">
    <property type="entry name" value="RHOD"/>
    <property type="match status" value="1"/>
</dbReference>
<evidence type="ECO:0000313" key="3">
    <source>
        <dbReference type="EMBL" id="SDF27690.1"/>
    </source>
</evidence>
<dbReference type="RefSeq" id="WP_089962755.1">
    <property type="nucleotide sequence ID" value="NZ_FNAV01000016.1"/>
</dbReference>
<dbReference type="PANTHER" id="PTHR30401:SF0">
    <property type="entry name" value="TRNA 2-SELENOURIDINE SYNTHASE"/>
    <property type="match status" value="1"/>
</dbReference>
<dbReference type="InterPro" id="IPR001763">
    <property type="entry name" value="Rhodanese-like_dom"/>
</dbReference>
<organism evidence="3 4">
    <name type="scientific">Salipiger thiooxidans</name>
    <dbReference type="NCBI Taxonomy" id="282683"/>
    <lineage>
        <taxon>Bacteria</taxon>
        <taxon>Pseudomonadati</taxon>
        <taxon>Pseudomonadota</taxon>
        <taxon>Alphaproteobacteria</taxon>
        <taxon>Rhodobacterales</taxon>
        <taxon>Roseobacteraceae</taxon>
        <taxon>Salipiger</taxon>
    </lineage>
</organism>
<dbReference type="OrthoDB" id="9808735at2"/>
<gene>
    <name evidence="3" type="ORF">SAMN04488105_11624</name>
</gene>
<dbReference type="NCBIfam" id="TIGR03167">
    <property type="entry name" value="tRNA_sel_U_synt"/>
    <property type="match status" value="1"/>
</dbReference>
<dbReference type="GO" id="GO:0043828">
    <property type="term" value="F:tRNA 2-selenouridine synthase activity"/>
    <property type="evidence" value="ECO:0007669"/>
    <property type="project" value="InterPro"/>
</dbReference>
<dbReference type="SUPFAM" id="SSF52821">
    <property type="entry name" value="Rhodanese/Cell cycle control phosphatase"/>
    <property type="match status" value="1"/>
</dbReference>
<dbReference type="EMBL" id="FNAV01000016">
    <property type="protein sequence ID" value="SDF27690.1"/>
    <property type="molecule type" value="Genomic_DNA"/>
</dbReference>
<keyword evidence="1" id="KW-0711">Selenium</keyword>
<dbReference type="InterPro" id="IPR036873">
    <property type="entry name" value="Rhodanese-like_dom_sf"/>
</dbReference>
<dbReference type="NCBIfam" id="NF008752">
    <property type="entry name" value="PRK11784.1-4"/>
    <property type="match status" value="1"/>
</dbReference>
<dbReference type="InterPro" id="IPR017582">
    <property type="entry name" value="SelU"/>
</dbReference>
<dbReference type="Pfam" id="PF00581">
    <property type="entry name" value="Rhodanese"/>
    <property type="match status" value="1"/>
</dbReference>
<sequence length="356" mass="39339">MVRSFHALPEILNHGFDTVIDVRSPAEFAEDRVPGAINLPVLDNEERARVGTIYKQQSPFLARKIGAALVFRNAAAHIEGPLAHHEGGWRPLVYCWRGGQRSGSFAWMLQQIGWRAEAVEGGYRTFRRLVTKALYEEPLPHRLIQLGGYTGTAKTELLPLLKARGLQVIDLEGLARHRGSLLGDMPGGQPSQKWFETCLAQELSTLDPQRPVIVEAESSKVGQIILPPSLWEAMKAAPWIEVSAPVSARAVYLDAAYDDILSDGPRLKAQLEPLRYHRGHAMVDRWGALIDAGERLELCRSLAEDHYDPAYEKSMSAVSPVVQQRFETGTLDPVGLGALADRIAEALQKAGQTSEM</sequence>
<dbReference type="GO" id="GO:0002098">
    <property type="term" value="P:tRNA wobble uridine modification"/>
    <property type="evidence" value="ECO:0007669"/>
    <property type="project" value="InterPro"/>
</dbReference>
<protein>
    <submittedName>
        <fullName evidence="3">tRNA 2-selenouridine synthase</fullName>
    </submittedName>
</protein>
<dbReference type="InterPro" id="IPR058840">
    <property type="entry name" value="AAA_SelU"/>
</dbReference>
<dbReference type="PROSITE" id="PS50206">
    <property type="entry name" value="RHODANESE_3"/>
    <property type="match status" value="1"/>
</dbReference>
<dbReference type="Pfam" id="PF26341">
    <property type="entry name" value="AAA_SelU"/>
    <property type="match status" value="1"/>
</dbReference>
<dbReference type="PANTHER" id="PTHR30401">
    <property type="entry name" value="TRNA 2-SELENOURIDINE SYNTHASE"/>
    <property type="match status" value="1"/>
</dbReference>
<evidence type="ECO:0000256" key="1">
    <source>
        <dbReference type="ARBA" id="ARBA00023266"/>
    </source>
</evidence>
<proteinExistence type="predicted"/>
<keyword evidence="4" id="KW-1185">Reference proteome</keyword>
<dbReference type="NCBIfam" id="NF008750">
    <property type="entry name" value="PRK11784.1-2"/>
    <property type="match status" value="1"/>
</dbReference>
<evidence type="ECO:0000313" key="4">
    <source>
        <dbReference type="Proteomes" id="UP000198994"/>
    </source>
</evidence>
<dbReference type="STRING" id="282683.SAMN04488105_11624"/>
<name>A0A1G7JRX7_9RHOB</name>
<dbReference type="Proteomes" id="UP000198994">
    <property type="component" value="Unassembled WGS sequence"/>
</dbReference>
<evidence type="ECO:0000259" key="2">
    <source>
        <dbReference type="PROSITE" id="PS50206"/>
    </source>
</evidence>
<accession>A0A1G7JRX7</accession>